<dbReference type="EMBL" id="BARW01024361">
    <property type="protein sequence ID" value="GAI90959.1"/>
    <property type="molecule type" value="Genomic_DNA"/>
</dbReference>
<sequence>LEFALCVDFRARPEGSMDQWDGSVVLDDQ</sequence>
<comment type="caution">
    <text evidence="1">The sequence shown here is derived from an EMBL/GenBank/DDBJ whole genome shotgun (WGS) entry which is preliminary data.</text>
</comment>
<accession>X1UF72</accession>
<reference evidence="1" key="1">
    <citation type="journal article" date="2014" name="Front. Microbiol.">
        <title>High frequency of phylogenetically diverse reductive dehalogenase-homologous genes in deep subseafloor sedimentary metagenomes.</title>
        <authorList>
            <person name="Kawai M."/>
            <person name="Futagami T."/>
            <person name="Toyoda A."/>
            <person name="Takaki Y."/>
            <person name="Nishi S."/>
            <person name="Hori S."/>
            <person name="Arai W."/>
            <person name="Tsubouchi T."/>
            <person name="Morono Y."/>
            <person name="Uchiyama I."/>
            <person name="Ito T."/>
            <person name="Fujiyama A."/>
            <person name="Inagaki F."/>
            <person name="Takami H."/>
        </authorList>
    </citation>
    <scope>NUCLEOTIDE SEQUENCE</scope>
    <source>
        <strain evidence="1">Expedition CK06-06</strain>
    </source>
</reference>
<name>X1UF72_9ZZZZ</name>
<gene>
    <name evidence="1" type="ORF">S12H4_40175</name>
</gene>
<dbReference type="AlphaFoldDB" id="X1UF72"/>
<proteinExistence type="predicted"/>
<organism evidence="1">
    <name type="scientific">marine sediment metagenome</name>
    <dbReference type="NCBI Taxonomy" id="412755"/>
    <lineage>
        <taxon>unclassified sequences</taxon>
        <taxon>metagenomes</taxon>
        <taxon>ecological metagenomes</taxon>
    </lineage>
</organism>
<evidence type="ECO:0000313" key="1">
    <source>
        <dbReference type="EMBL" id="GAI90959.1"/>
    </source>
</evidence>
<protein>
    <submittedName>
        <fullName evidence="1">Uncharacterized protein</fullName>
    </submittedName>
</protein>
<feature type="non-terminal residue" evidence="1">
    <location>
        <position position="1"/>
    </location>
</feature>